<organism evidence="2 3">
    <name type="scientific">Faecalibacterium prausnitzii</name>
    <dbReference type="NCBI Taxonomy" id="853"/>
    <lineage>
        <taxon>Bacteria</taxon>
        <taxon>Bacillati</taxon>
        <taxon>Bacillota</taxon>
        <taxon>Clostridia</taxon>
        <taxon>Eubacteriales</taxon>
        <taxon>Oscillospiraceae</taxon>
        <taxon>Faecalibacterium</taxon>
    </lineage>
</organism>
<dbReference type="Proteomes" id="UP000811365">
    <property type="component" value="Unassembled WGS sequence"/>
</dbReference>
<name>A0A9E1LYF9_9FIRM</name>
<dbReference type="EMBL" id="JAGZYH010000029">
    <property type="protein sequence ID" value="MBS6622199.1"/>
    <property type="molecule type" value="Genomic_DNA"/>
</dbReference>
<dbReference type="GO" id="GO:0019867">
    <property type="term" value="C:outer membrane"/>
    <property type="evidence" value="ECO:0007669"/>
    <property type="project" value="InterPro"/>
</dbReference>
<dbReference type="InterPro" id="IPR009838">
    <property type="entry name" value="T4SS_TraL"/>
</dbReference>
<sequence>MKETRIPTRADMPPYLLVWSSDECMPVLLGLGIGIMLNQVFICTTVGLVVAHFYRKFRDLHPDGYLFHLLYWYGFGFTRSKSMINPWIKRLIP</sequence>
<feature type="transmembrane region" description="Helical" evidence="1">
    <location>
        <begin position="27"/>
        <end position="51"/>
    </location>
</feature>
<protein>
    <submittedName>
        <fullName evidence="2">Type IV conjugative transfer system protein TraL</fullName>
    </submittedName>
</protein>
<comment type="caution">
    <text evidence="2">The sequence shown here is derived from an EMBL/GenBank/DDBJ whole genome shotgun (WGS) entry which is preliminary data.</text>
</comment>
<evidence type="ECO:0000313" key="3">
    <source>
        <dbReference type="Proteomes" id="UP000811365"/>
    </source>
</evidence>
<dbReference type="Pfam" id="PF07178">
    <property type="entry name" value="TraL"/>
    <property type="match status" value="1"/>
</dbReference>
<keyword evidence="1" id="KW-0472">Membrane</keyword>
<evidence type="ECO:0000313" key="2">
    <source>
        <dbReference type="EMBL" id="MBS6622199.1"/>
    </source>
</evidence>
<gene>
    <name evidence="2" type="primary">traL</name>
    <name evidence="2" type="ORF">KH315_08585</name>
</gene>
<dbReference type="AlphaFoldDB" id="A0A9E1LYF9"/>
<accession>A0A9E1LYF9</accession>
<reference evidence="2" key="1">
    <citation type="submission" date="2021-02" db="EMBL/GenBank/DDBJ databases">
        <title>Infant gut strain persistence is associated with maternal origin, phylogeny, and functional potential including surface adhesion and iron acquisition.</title>
        <authorList>
            <person name="Lou Y.C."/>
        </authorList>
    </citation>
    <scope>NUCLEOTIDE SEQUENCE</scope>
    <source>
        <strain evidence="2">L2_039_000G1_dasL2_039_000G1_maxbin2.maxbin.077</strain>
    </source>
</reference>
<keyword evidence="1" id="KW-1133">Transmembrane helix</keyword>
<dbReference type="NCBIfam" id="TIGR02762">
    <property type="entry name" value="TraL_TIGR"/>
    <property type="match status" value="1"/>
</dbReference>
<keyword evidence="1" id="KW-0812">Transmembrane</keyword>
<evidence type="ECO:0000256" key="1">
    <source>
        <dbReference type="SAM" id="Phobius"/>
    </source>
</evidence>
<proteinExistence type="predicted"/>